<evidence type="ECO:0000313" key="1">
    <source>
        <dbReference type="EMBL" id="GGM58508.1"/>
    </source>
</evidence>
<keyword evidence="2" id="KW-1185">Reference proteome</keyword>
<dbReference type="AlphaFoldDB" id="A0A830FK62"/>
<dbReference type="EMBL" id="BMOO01000001">
    <property type="protein sequence ID" value="GGM58508.1"/>
    <property type="molecule type" value="Genomic_DNA"/>
</dbReference>
<protein>
    <submittedName>
        <fullName evidence="1">Uncharacterized protein</fullName>
    </submittedName>
</protein>
<proteinExistence type="predicted"/>
<accession>A0A830FK62</accession>
<evidence type="ECO:0000313" key="2">
    <source>
        <dbReference type="Proteomes" id="UP000614609"/>
    </source>
</evidence>
<name>A0A830FK62_9EURY</name>
<organism evidence="1 2">
    <name type="scientific">Halarchaeum rubridurum</name>
    <dbReference type="NCBI Taxonomy" id="489911"/>
    <lineage>
        <taxon>Archaea</taxon>
        <taxon>Methanobacteriati</taxon>
        <taxon>Methanobacteriota</taxon>
        <taxon>Stenosarchaea group</taxon>
        <taxon>Halobacteria</taxon>
        <taxon>Halobacteriales</taxon>
        <taxon>Halobacteriaceae</taxon>
    </lineage>
</organism>
<comment type="caution">
    <text evidence="1">The sequence shown here is derived from an EMBL/GenBank/DDBJ whole genome shotgun (WGS) entry which is preliminary data.</text>
</comment>
<dbReference type="Proteomes" id="UP000614609">
    <property type="component" value="Unassembled WGS sequence"/>
</dbReference>
<sequence>MSDPSLIRLLERGRYKALLLGAAFAEVLPNFGAPRPRLDVVEMVVSVAAGVGLCLCHVPFRTTYTGISTLPGALPAFASG</sequence>
<reference evidence="1" key="2">
    <citation type="submission" date="2020-09" db="EMBL/GenBank/DDBJ databases">
        <authorList>
            <person name="Sun Q."/>
            <person name="Ohkuma M."/>
        </authorList>
    </citation>
    <scope>NUCLEOTIDE SEQUENCE</scope>
    <source>
        <strain evidence="1">JCM 16108</strain>
    </source>
</reference>
<reference evidence="1" key="1">
    <citation type="journal article" date="2014" name="Int. J. Syst. Evol. Microbiol.">
        <title>Complete genome sequence of Corynebacterium casei LMG S-19264T (=DSM 44701T), isolated from a smear-ripened cheese.</title>
        <authorList>
            <consortium name="US DOE Joint Genome Institute (JGI-PGF)"/>
            <person name="Walter F."/>
            <person name="Albersmeier A."/>
            <person name="Kalinowski J."/>
            <person name="Ruckert C."/>
        </authorList>
    </citation>
    <scope>NUCLEOTIDE SEQUENCE</scope>
    <source>
        <strain evidence="1">JCM 16108</strain>
    </source>
</reference>
<gene>
    <name evidence="1" type="ORF">GCM10009017_05840</name>
</gene>